<evidence type="ECO:0000313" key="2">
    <source>
        <dbReference type="Proteomes" id="UP001501510"/>
    </source>
</evidence>
<gene>
    <name evidence="1" type="ORF">GCM10008906_10300</name>
</gene>
<protein>
    <submittedName>
        <fullName evidence="1">Uncharacterized protein</fullName>
    </submittedName>
</protein>
<comment type="caution">
    <text evidence="1">The sequence shown here is derived from an EMBL/GenBank/DDBJ whole genome shotgun (WGS) entry which is preliminary data.</text>
</comment>
<proteinExistence type="predicted"/>
<organism evidence="1 2">
    <name type="scientific">Clostridium oceanicum</name>
    <dbReference type="NCBI Taxonomy" id="1543"/>
    <lineage>
        <taxon>Bacteria</taxon>
        <taxon>Bacillati</taxon>
        <taxon>Bacillota</taxon>
        <taxon>Clostridia</taxon>
        <taxon>Eubacteriales</taxon>
        <taxon>Clostridiaceae</taxon>
        <taxon>Clostridium</taxon>
    </lineage>
</organism>
<accession>A0ABN1JCK0</accession>
<sequence length="360" mass="41853">MKVKDSLKNIRKDLLKEIDSIDSPMTFYNVQYKIASEIIEGENNYRNTFLEEYREHVLLLRNYGDTLPFRILSPYTIQKLYDVENKLHFLSDDKDNTLNILNKAKEYAKKGSIVIVGFVTNYINTCDILVCDDIENPITINLEKENSWENIINLSNIKKEKEIHILNSKKNIDLAKKEILNRHKYLKEESISYNFKVVNDVVKRCLKNEEASGVIDEDDVIWAFQYKGEIPEMPKSISSKIKNYKLPVVGCHFRVLDEPELMISPPTCWPIDFECRFLLMEGNVALMHYIDAEGFKKSNKPENFVKDILYRNGKLKKNCIVVENNNKEKIYSCKVVNSVVYGYSNIGETANLIINYGMKA</sequence>
<reference evidence="1 2" key="1">
    <citation type="journal article" date="2019" name="Int. J. Syst. Evol. Microbiol.">
        <title>The Global Catalogue of Microorganisms (GCM) 10K type strain sequencing project: providing services to taxonomists for standard genome sequencing and annotation.</title>
        <authorList>
            <consortium name="The Broad Institute Genomics Platform"/>
            <consortium name="The Broad Institute Genome Sequencing Center for Infectious Disease"/>
            <person name="Wu L."/>
            <person name="Ma J."/>
        </authorList>
    </citation>
    <scope>NUCLEOTIDE SEQUENCE [LARGE SCALE GENOMIC DNA]</scope>
    <source>
        <strain evidence="1 2">JCM 1407</strain>
    </source>
</reference>
<name>A0ABN1JCK0_9CLOT</name>
<dbReference type="RefSeq" id="WP_343759515.1">
    <property type="nucleotide sequence ID" value="NZ_BAAACG010000006.1"/>
</dbReference>
<keyword evidence="2" id="KW-1185">Reference proteome</keyword>
<dbReference type="EMBL" id="BAAACG010000006">
    <property type="protein sequence ID" value="GAA0735931.1"/>
    <property type="molecule type" value="Genomic_DNA"/>
</dbReference>
<evidence type="ECO:0000313" key="1">
    <source>
        <dbReference type="EMBL" id="GAA0735931.1"/>
    </source>
</evidence>
<dbReference type="Proteomes" id="UP001501510">
    <property type="component" value="Unassembled WGS sequence"/>
</dbReference>